<evidence type="ECO:0000313" key="2">
    <source>
        <dbReference type="EMBL" id="GAA4405027.1"/>
    </source>
</evidence>
<dbReference type="InterPro" id="IPR036812">
    <property type="entry name" value="NAD(P)_OxRdtase_dom_sf"/>
</dbReference>
<proteinExistence type="predicted"/>
<sequence length="314" mass="33284">MRTRRLGSSGLAVSRLALGTMAWGTRTSPEDARDLLAAFRSAGGTLVDTAHGYAGGLAEELLGDLLEGPDRDEVVLVTKSGISRATGARVVDCSRRAMMHQLETSLRRLRTDHVDVWLAHTWDEETPVEETVSALVWAVESGRARYVGVSNHVGWQAARTMSLLAASGVPLVANSVEYSLVARMPERELVDAAGALGFGLLPWSPLGRGVLAGRYRTRLTADSRLASDEFAGFAGRHVGDHTHGVVEAVHTAATGLGVAPAVVALAWVRDRPGVTAPVVGPRTPAQLATLLESEAVELPEQIVQALDEVSADHA</sequence>
<gene>
    <name evidence="2" type="ORF">GCM10023168_18280</name>
</gene>
<evidence type="ECO:0000259" key="1">
    <source>
        <dbReference type="Pfam" id="PF00248"/>
    </source>
</evidence>
<organism evidence="2 3">
    <name type="scientific">Fodinibacter luteus</name>
    <dbReference type="NCBI Taxonomy" id="552064"/>
    <lineage>
        <taxon>Bacteria</taxon>
        <taxon>Bacillati</taxon>
        <taxon>Actinomycetota</taxon>
        <taxon>Actinomycetes</taxon>
        <taxon>Micrococcales</taxon>
        <taxon>Intrasporangiaceae</taxon>
        <taxon>Fodinibacter (ex Wang et al. 2009)</taxon>
    </lineage>
</organism>
<dbReference type="Proteomes" id="UP001500945">
    <property type="component" value="Unassembled WGS sequence"/>
</dbReference>
<keyword evidence="3" id="KW-1185">Reference proteome</keyword>
<dbReference type="PANTHER" id="PTHR43364:SF18">
    <property type="entry name" value="OXIDOREDUCTASE"/>
    <property type="match status" value="1"/>
</dbReference>
<dbReference type="InterPro" id="IPR023210">
    <property type="entry name" value="NADP_OxRdtase_dom"/>
</dbReference>
<dbReference type="EMBL" id="BAABGM010000012">
    <property type="protein sequence ID" value="GAA4405027.1"/>
    <property type="molecule type" value="Genomic_DNA"/>
</dbReference>
<dbReference type="Gene3D" id="3.20.20.100">
    <property type="entry name" value="NADP-dependent oxidoreductase domain"/>
    <property type="match status" value="1"/>
</dbReference>
<dbReference type="PANTHER" id="PTHR43364">
    <property type="entry name" value="NADH-SPECIFIC METHYLGLYOXAL REDUCTASE-RELATED"/>
    <property type="match status" value="1"/>
</dbReference>
<reference evidence="3" key="1">
    <citation type="journal article" date="2019" name="Int. J. Syst. Evol. Microbiol.">
        <title>The Global Catalogue of Microorganisms (GCM) 10K type strain sequencing project: providing services to taxonomists for standard genome sequencing and annotation.</title>
        <authorList>
            <consortium name="The Broad Institute Genomics Platform"/>
            <consortium name="The Broad Institute Genome Sequencing Center for Infectious Disease"/>
            <person name="Wu L."/>
            <person name="Ma J."/>
        </authorList>
    </citation>
    <scope>NUCLEOTIDE SEQUENCE [LARGE SCALE GENOMIC DNA]</scope>
    <source>
        <strain evidence="3">JCM 17809</strain>
    </source>
</reference>
<protein>
    <submittedName>
        <fullName evidence="2">Aldo/keto reductase</fullName>
    </submittedName>
</protein>
<evidence type="ECO:0000313" key="3">
    <source>
        <dbReference type="Proteomes" id="UP001500945"/>
    </source>
</evidence>
<dbReference type="SUPFAM" id="SSF51430">
    <property type="entry name" value="NAD(P)-linked oxidoreductase"/>
    <property type="match status" value="1"/>
</dbReference>
<dbReference type="RefSeq" id="WP_345204894.1">
    <property type="nucleotide sequence ID" value="NZ_BAABGM010000012.1"/>
</dbReference>
<name>A0ABP8KE20_9MICO</name>
<dbReference type="InterPro" id="IPR050523">
    <property type="entry name" value="AKR_Detox_Biosynth"/>
</dbReference>
<comment type="caution">
    <text evidence="2">The sequence shown here is derived from an EMBL/GenBank/DDBJ whole genome shotgun (WGS) entry which is preliminary data.</text>
</comment>
<feature type="domain" description="NADP-dependent oxidoreductase" evidence="1">
    <location>
        <begin position="15"/>
        <end position="310"/>
    </location>
</feature>
<dbReference type="Pfam" id="PF00248">
    <property type="entry name" value="Aldo_ket_red"/>
    <property type="match status" value="1"/>
</dbReference>
<accession>A0ABP8KE20</accession>